<evidence type="ECO:0000313" key="2">
    <source>
        <dbReference type="Proteomes" id="UP001303608"/>
    </source>
</evidence>
<proteinExistence type="predicted"/>
<name>A0ACD4WTX1_STRVN</name>
<evidence type="ECO:0000313" key="1">
    <source>
        <dbReference type="EMBL" id="WOZ00955.1"/>
    </source>
</evidence>
<keyword evidence="2" id="KW-1185">Reference proteome</keyword>
<sequence>MQDNVQPHRPDDSVGYRRPDPLEAALLAAWNAGEPEETDDAPAAVDAPLMRVDAPQVTGCPALDRQCRGQDCQTGCERVHYGPERGLRVSFVDEPLLPFELAHWDGEQPQLAFFGDGSWPGLDVDQVDELLLALDEYTGALRVAREHLVKARAGHARAVDEGLAALLREDGQDAHEGGA</sequence>
<reference evidence="1" key="1">
    <citation type="submission" date="2023-10" db="EMBL/GenBank/DDBJ databases">
        <title>The genome sequence of Streptomyces violaceoruber CGMCC 4.1801.</title>
        <authorList>
            <person name="Mo P."/>
        </authorList>
    </citation>
    <scope>NUCLEOTIDE SEQUENCE</scope>
    <source>
        <strain evidence="1">CGMCC 4.1801</strain>
    </source>
</reference>
<organism evidence="1 2">
    <name type="scientific">Streptomyces violaceoruber</name>
    <dbReference type="NCBI Taxonomy" id="1935"/>
    <lineage>
        <taxon>Bacteria</taxon>
        <taxon>Bacillati</taxon>
        <taxon>Actinomycetota</taxon>
        <taxon>Actinomycetes</taxon>
        <taxon>Kitasatosporales</taxon>
        <taxon>Streptomycetaceae</taxon>
        <taxon>Streptomyces</taxon>
        <taxon>Streptomyces violaceoruber group</taxon>
    </lineage>
</organism>
<accession>A0ACD4WTX1</accession>
<protein>
    <submittedName>
        <fullName evidence="1">Uncharacterized protein</fullName>
    </submittedName>
</protein>
<dbReference type="Proteomes" id="UP001303608">
    <property type="component" value="Chromosome"/>
</dbReference>
<gene>
    <name evidence="1" type="ORF">R2E43_27310</name>
</gene>
<dbReference type="EMBL" id="CP137734">
    <property type="protein sequence ID" value="WOZ00955.1"/>
    <property type="molecule type" value="Genomic_DNA"/>
</dbReference>